<dbReference type="AlphaFoldDB" id="A0A061HZP5"/>
<organism evidence="1 2">
    <name type="scientific">Cricetulus griseus</name>
    <name type="common">Chinese hamster</name>
    <name type="synonym">Cricetulus barabensis griseus</name>
    <dbReference type="NCBI Taxonomy" id="10029"/>
    <lineage>
        <taxon>Eukaryota</taxon>
        <taxon>Metazoa</taxon>
        <taxon>Chordata</taxon>
        <taxon>Craniata</taxon>
        <taxon>Vertebrata</taxon>
        <taxon>Euteleostomi</taxon>
        <taxon>Mammalia</taxon>
        <taxon>Eutheria</taxon>
        <taxon>Euarchontoglires</taxon>
        <taxon>Glires</taxon>
        <taxon>Rodentia</taxon>
        <taxon>Myomorpha</taxon>
        <taxon>Muroidea</taxon>
        <taxon>Cricetidae</taxon>
        <taxon>Cricetinae</taxon>
        <taxon>Cricetulus</taxon>
    </lineage>
</organism>
<gene>
    <name evidence="1" type="ORF">H671_7g18675</name>
</gene>
<evidence type="ECO:0000313" key="2">
    <source>
        <dbReference type="Proteomes" id="UP000030759"/>
    </source>
</evidence>
<dbReference type="GO" id="GO:0016874">
    <property type="term" value="F:ligase activity"/>
    <property type="evidence" value="ECO:0007669"/>
    <property type="project" value="UniProtKB-KW"/>
</dbReference>
<protein>
    <submittedName>
        <fullName evidence="1">Ubiquitin-conjugating enzyme E2 O</fullName>
        <ecNumber evidence="1">6.3.2.19</ecNumber>
    </submittedName>
</protein>
<dbReference type="Proteomes" id="UP000030759">
    <property type="component" value="Unassembled WGS sequence"/>
</dbReference>
<dbReference type="EMBL" id="KE682260">
    <property type="protein sequence ID" value="ERE67453.1"/>
    <property type="molecule type" value="Genomic_DNA"/>
</dbReference>
<accession>A0A061HZP5</accession>
<keyword evidence="1" id="KW-0436">Ligase</keyword>
<sequence>LKLEDRSVVPRDVVRHMRSTDSQCGTVIDVNIDCAVKLIGTNCIIYPVNSKDLQHIWGDLDSLELMLPMDVNCHVGAETGIQVLSKSSH</sequence>
<dbReference type="EC" id="6.3.2.19" evidence="1"/>
<reference evidence="2" key="1">
    <citation type="journal article" date="2013" name="Nat. Biotechnol.">
        <title>Chinese hamster genome sequenced from sorted chromosomes.</title>
        <authorList>
            <person name="Brinkrolf K."/>
            <person name="Rupp O."/>
            <person name="Laux H."/>
            <person name="Kollin F."/>
            <person name="Ernst W."/>
            <person name="Linke B."/>
            <person name="Kofler R."/>
            <person name="Romand S."/>
            <person name="Hesse F."/>
            <person name="Budach W.E."/>
            <person name="Galosy S."/>
            <person name="Muller D."/>
            <person name="Noll T."/>
            <person name="Wienberg J."/>
            <person name="Jostock T."/>
            <person name="Leonard M."/>
            <person name="Grillari J."/>
            <person name="Tauch A."/>
            <person name="Goesmann A."/>
            <person name="Helk B."/>
            <person name="Mott J.E."/>
            <person name="Puhler A."/>
            <person name="Borth N."/>
        </authorList>
    </citation>
    <scope>NUCLEOTIDE SEQUENCE [LARGE SCALE GENOMIC DNA]</scope>
    <source>
        <strain evidence="2">17A/GY</strain>
    </source>
</reference>
<proteinExistence type="predicted"/>
<feature type="non-terminal residue" evidence="1">
    <location>
        <position position="1"/>
    </location>
</feature>
<name>A0A061HZP5_CRIGR</name>
<evidence type="ECO:0000313" key="1">
    <source>
        <dbReference type="EMBL" id="ERE67453.1"/>
    </source>
</evidence>